<name>A0A2I2ZCV8_GORGO</name>
<reference evidence="2" key="1">
    <citation type="submission" date="2011-05" db="EMBL/GenBank/DDBJ databases">
        <title>Insights into the evolution of the great apes provided by the gorilla genome.</title>
        <authorList>
            <person name="Scally A."/>
        </authorList>
    </citation>
    <scope>NUCLEOTIDE SEQUENCE [LARGE SCALE GENOMIC DNA]</scope>
</reference>
<evidence type="ECO:0000313" key="1">
    <source>
        <dbReference type="Ensembl" id="ENSGGOP00000044906.1"/>
    </source>
</evidence>
<keyword evidence="2" id="KW-1185">Reference proteome</keyword>
<accession>A0A2I2ZCV8</accession>
<dbReference type="Proteomes" id="UP000001519">
    <property type="component" value="Chromosome 8"/>
</dbReference>
<dbReference type="GeneTree" id="ENSGT00910000147643"/>
<proteinExistence type="predicted"/>
<reference evidence="1 2" key="2">
    <citation type="journal article" date="2012" name="Nature">
        <title>Insights into hominid evolution from the gorilla genome sequence.</title>
        <authorList>
            <person name="Scally A."/>
            <person name="Dutheil J.Y."/>
            <person name="Hillier L.W."/>
            <person name="Jordan G.E."/>
            <person name="Goodhead I."/>
            <person name="Herrero J."/>
            <person name="Hobolth A."/>
            <person name="Lappalainen T."/>
            <person name="Mailund T."/>
            <person name="Marques-Bonet T."/>
            <person name="McCarthy S."/>
            <person name="Montgomery S.H."/>
            <person name="Schwalie P.C."/>
            <person name="Tang Y.A."/>
            <person name="Ward M.C."/>
            <person name="Xue Y."/>
            <person name="Yngvadottir B."/>
            <person name="Alkan C."/>
            <person name="Andersen L.N."/>
            <person name="Ayub Q."/>
            <person name="Ball E.V."/>
            <person name="Beal K."/>
            <person name="Bradley B.J."/>
            <person name="Chen Y."/>
            <person name="Clee C.M."/>
            <person name="Fitzgerald S."/>
            <person name="Graves T.A."/>
            <person name="Gu Y."/>
            <person name="Heath P."/>
            <person name="Heger A."/>
            <person name="Karakoc E."/>
            <person name="Kolb-Kokocinski A."/>
            <person name="Laird G.K."/>
            <person name="Lunter G."/>
            <person name="Meader S."/>
            <person name="Mort M."/>
            <person name="Mullikin J.C."/>
            <person name="Munch K."/>
            <person name="O'Connor T.D."/>
            <person name="Phillips A.D."/>
            <person name="Prado-Martinez J."/>
            <person name="Rogers A.S."/>
            <person name="Sajjadian S."/>
            <person name="Schmidt D."/>
            <person name="Shaw K."/>
            <person name="Simpson J.T."/>
            <person name="Stenson P.D."/>
            <person name="Turner D.J."/>
            <person name="Vigilant L."/>
            <person name="Vilella A.J."/>
            <person name="Whitener W."/>
            <person name="Zhu B."/>
            <person name="Cooper D.N."/>
            <person name="de Jong P."/>
            <person name="Dermitzakis E.T."/>
            <person name="Eichler E.E."/>
            <person name="Flicek P."/>
            <person name="Goldman N."/>
            <person name="Mundy N.I."/>
            <person name="Ning Z."/>
            <person name="Odom D.T."/>
            <person name="Ponting C.P."/>
            <person name="Quail M.A."/>
            <person name="Ryder O.A."/>
            <person name="Searle S.M."/>
            <person name="Warren W.C."/>
            <person name="Wilson R.K."/>
            <person name="Schierup M.H."/>
            <person name="Rogers J."/>
            <person name="Tyler-Smith C."/>
            <person name="Durbin R."/>
        </authorList>
    </citation>
    <scope>NUCLEOTIDE SEQUENCE [LARGE SCALE GENOMIC DNA]</scope>
</reference>
<sequence>IKCLRSSSFGNKFMLSVLTTLVEYEGCGILLKYIQFVEMDAVRVE</sequence>
<dbReference type="Bgee" id="ENSGGOG00000040659">
    <property type="expression patterns" value="Expressed in prefrontal cortex"/>
</dbReference>
<reference evidence="1" key="3">
    <citation type="submission" date="2025-08" db="UniProtKB">
        <authorList>
            <consortium name="Ensembl"/>
        </authorList>
    </citation>
    <scope>IDENTIFICATION</scope>
</reference>
<protein>
    <submittedName>
        <fullName evidence="1">Uncharacterized protein</fullName>
    </submittedName>
</protein>
<dbReference type="InParanoid" id="A0A2I2ZCV8"/>
<organism evidence="1 2">
    <name type="scientific">Gorilla gorilla gorilla</name>
    <name type="common">Western lowland gorilla</name>
    <dbReference type="NCBI Taxonomy" id="9595"/>
    <lineage>
        <taxon>Eukaryota</taxon>
        <taxon>Metazoa</taxon>
        <taxon>Chordata</taxon>
        <taxon>Craniata</taxon>
        <taxon>Vertebrata</taxon>
        <taxon>Euteleostomi</taxon>
        <taxon>Mammalia</taxon>
        <taxon>Eutheria</taxon>
        <taxon>Euarchontoglires</taxon>
        <taxon>Primates</taxon>
        <taxon>Haplorrhini</taxon>
        <taxon>Catarrhini</taxon>
        <taxon>Hominidae</taxon>
        <taxon>Gorilla</taxon>
    </lineage>
</organism>
<evidence type="ECO:0000313" key="2">
    <source>
        <dbReference type="Proteomes" id="UP000001519"/>
    </source>
</evidence>
<dbReference type="AlphaFoldDB" id="A0A2I2ZCV8"/>
<dbReference type="EMBL" id="CABD030057116">
    <property type="status" value="NOT_ANNOTATED_CDS"/>
    <property type="molecule type" value="Genomic_DNA"/>
</dbReference>
<dbReference type="Ensembl" id="ENSGGOT00000060144.1">
    <property type="protein sequence ID" value="ENSGGOP00000044906.1"/>
    <property type="gene ID" value="ENSGGOG00000040659.1"/>
</dbReference>
<reference evidence="1" key="4">
    <citation type="submission" date="2025-09" db="UniProtKB">
        <authorList>
            <consortium name="Ensembl"/>
        </authorList>
    </citation>
    <scope>IDENTIFICATION</scope>
</reference>